<evidence type="ECO:0000313" key="1">
    <source>
        <dbReference type="Proteomes" id="UP000035681"/>
    </source>
</evidence>
<dbReference type="Proteomes" id="UP000035681">
    <property type="component" value="Unplaced"/>
</dbReference>
<accession>A0AAF5HZC5</accession>
<evidence type="ECO:0000313" key="2">
    <source>
        <dbReference type="WBParaSite" id="TCONS_00004681.p1"/>
    </source>
</evidence>
<organism evidence="1 2">
    <name type="scientific">Strongyloides stercoralis</name>
    <name type="common">Threadworm</name>
    <dbReference type="NCBI Taxonomy" id="6248"/>
    <lineage>
        <taxon>Eukaryota</taxon>
        <taxon>Metazoa</taxon>
        <taxon>Ecdysozoa</taxon>
        <taxon>Nematoda</taxon>
        <taxon>Chromadorea</taxon>
        <taxon>Rhabditida</taxon>
        <taxon>Tylenchina</taxon>
        <taxon>Panagrolaimomorpha</taxon>
        <taxon>Strongyloidoidea</taxon>
        <taxon>Strongyloididae</taxon>
        <taxon>Strongyloides</taxon>
    </lineage>
</organism>
<reference evidence="2" key="1">
    <citation type="submission" date="2024-02" db="UniProtKB">
        <authorList>
            <consortium name="WormBaseParasite"/>
        </authorList>
    </citation>
    <scope>IDENTIFICATION</scope>
</reference>
<keyword evidence="1" id="KW-1185">Reference proteome</keyword>
<proteinExistence type="predicted"/>
<sequence>YSFNALQHFSFKIPSCDHYLLTNSYQCYNPFFKRIIIYIKKYKCQRKTNNCSIHYFINKSSKKIIEVYVNQCDFNSNTNLMITNIICYCTLLKALTLITIYDLFNNYYKLLIISVYKPIKNLIGMNMNLDILLYLIYDQFTVHQILENYYPKIFLIIGTAVNPYNVKKEFISSKKNI</sequence>
<dbReference type="WBParaSite" id="TCONS_00004681.p1">
    <property type="protein sequence ID" value="TCONS_00004681.p1"/>
    <property type="gene ID" value="XLOC_002523"/>
</dbReference>
<dbReference type="AlphaFoldDB" id="A0AAF5HZC5"/>
<name>A0AAF5HZC5_STRER</name>
<protein>
    <submittedName>
        <fullName evidence="2">Uncharacterized protein</fullName>
    </submittedName>
</protein>